<gene>
    <name evidence="3" type="ORF">EV659_105131</name>
</gene>
<reference evidence="3 4" key="1">
    <citation type="submission" date="2019-03" db="EMBL/GenBank/DDBJ databases">
        <title>Genomic Encyclopedia of Type Strains, Phase IV (KMG-IV): sequencing the most valuable type-strain genomes for metagenomic binning, comparative biology and taxonomic classification.</title>
        <authorList>
            <person name="Goeker M."/>
        </authorList>
    </citation>
    <scope>NUCLEOTIDE SEQUENCE [LARGE SCALE GENOMIC DNA]</scope>
    <source>
        <strain evidence="3 4">DSM 2132</strain>
    </source>
</reference>
<dbReference type="Gene3D" id="3.40.630.30">
    <property type="match status" value="1"/>
</dbReference>
<keyword evidence="4" id="KW-1185">Reference proteome</keyword>
<evidence type="ECO:0000313" key="3">
    <source>
        <dbReference type="EMBL" id="TCP34503.1"/>
    </source>
</evidence>
<feature type="compositionally biased region" description="Low complexity" evidence="1">
    <location>
        <begin position="63"/>
        <end position="75"/>
    </location>
</feature>
<name>A0A4R2PGK7_RHOSA</name>
<evidence type="ECO:0000256" key="1">
    <source>
        <dbReference type="SAM" id="MobiDB-lite"/>
    </source>
</evidence>
<dbReference type="Proteomes" id="UP000295399">
    <property type="component" value="Unassembled WGS sequence"/>
</dbReference>
<evidence type="ECO:0000313" key="4">
    <source>
        <dbReference type="Proteomes" id="UP000295399"/>
    </source>
</evidence>
<dbReference type="Pfam" id="PF13480">
    <property type="entry name" value="Acetyltransf_6"/>
    <property type="match status" value="1"/>
</dbReference>
<feature type="domain" description="BioF2-like acetyltransferase" evidence="2">
    <location>
        <begin position="108"/>
        <end position="254"/>
    </location>
</feature>
<dbReference type="RefSeq" id="WP_132708432.1">
    <property type="nucleotide sequence ID" value="NZ_JACIGF010000005.1"/>
</dbReference>
<proteinExistence type="predicted"/>
<accession>A0A4R2PGK7</accession>
<dbReference type="AlphaFoldDB" id="A0A4R2PGK7"/>
<dbReference type="InterPro" id="IPR038740">
    <property type="entry name" value="BioF2-like_GNAT_dom"/>
</dbReference>
<evidence type="ECO:0000259" key="2">
    <source>
        <dbReference type="Pfam" id="PF13480"/>
    </source>
</evidence>
<dbReference type="EMBL" id="SLXO01000005">
    <property type="protein sequence ID" value="TCP34503.1"/>
    <property type="molecule type" value="Genomic_DNA"/>
</dbReference>
<comment type="caution">
    <text evidence="3">The sequence shown here is derived from an EMBL/GenBank/DDBJ whole genome shotgun (WGS) entry which is preliminary data.</text>
</comment>
<protein>
    <submittedName>
        <fullName evidence="3">Acetyltransferase (GNAT) family protein</fullName>
    </submittedName>
</protein>
<dbReference type="InterPro" id="IPR016181">
    <property type="entry name" value="Acyl_CoA_acyltransferase"/>
</dbReference>
<organism evidence="3 4">
    <name type="scientific">Rhodothalassium salexigens DSM 2132</name>
    <dbReference type="NCBI Taxonomy" id="1188247"/>
    <lineage>
        <taxon>Bacteria</taxon>
        <taxon>Pseudomonadati</taxon>
        <taxon>Pseudomonadota</taxon>
        <taxon>Alphaproteobacteria</taxon>
        <taxon>Rhodothalassiales</taxon>
        <taxon>Rhodothalassiaceae</taxon>
        <taxon>Rhodothalassium</taxon>
    </lineage>
</organism>
<dbReference type="SUPFAM" id="SSF55729">
    <property type="entry name" value="Acyl-CoA N-acyltransferases (Nat)"/>
    <property type="match status" value="1"/>
</dbReference>
<keyword evidence="3" id="KW-0808">Transferase</keyword>
<dbReference type="OrthoDB" id="3773784at2"/>
<feature type="region of interest" description="Disordered" evidence="1">
    <location>
        <begin position="39"/>
        <end position="75"/>
    </location>
</feature>
<dbReference type="GO" id="GO:0016740">
    <property type="term" value="F:transferase activity"/>
    <property type="evidence" value="ECO:0007669"/>
    <property type="project" value="UniProtKB-KW"/>
</dbReference>
<dbReference type="InParanoid" id="A0A4R2PGK7"/>
<sequence>MDDSRVVTHREPLWLGPVPLARWPLKLVVDTVVVDPARRVHKPPPTNTSLPASAHGVLRRSEPLPADGDAPADADTGGLVRYELSRYDRQFATLTGTMETYLERFSPKTRSTLRRKMRKFAKASGGTIDKRAFTKPEQVETFWHQARTISQHTYQERLYDAGLPSDRRFIDEAKSLAAKDRVRAWILFLDNKPISYLYCSATGDKLNYDFLGFLPEYHKLSPGTVLQMLAFEDLFEEQRFRLFDFSEGEGAHKRLFSTDSMACANVLYLRRTMTTSLFLFAHRTVRVLSDRADQVATRLGVKTALKRLVRKQNA</sequence>